<feature type="transmembrane region" description="Helical" evidence="1">
    <location>
        <begin position="163"/>
        <end position="182"/>
    </location>
</feature>
<dbReference type="Pfam" id="PF05884">
    <property type="entry name" value="ZYG-11_interact"/>
    <property type="match status" value="1"/>
</dbReference>
<feature type="transmembrane region" description="Helical" evidence="1">
    <location>
        <begin position="82"/>
        <end position="102"/>
    </location>
</feature>
<keyword evidence="3" id="KW-1185">Reference proteome</keyword>
<dbReference type="OrthoDB" id="5800363at2759"/>
<dbReference type="PANTHER" id="PTHR31176:SF1">
    <property type="entry name" value="MFS DOMAIN-CONTAINING PROTEIN-RELATED"/>
    <property type="match status" value="1"/>
</dbReference>
<dbReference type="Proteomes" id="UP000054047">
    <property type="component" value="Unassembled WGS sequence"/>
</dbReference>
<gene>
    <name evidence="2" type="ORF">ANCDUO_21354</name>
</gene>
<evidence type="ECO:0000256" key="1">
    <source>
        <dbReference type="SAM" id="Phobius"/>
    </source>
</evidence>
<protein>
    <submittedName>
        <fullName evidence="2">Uncharacterized protein</fullName>
    </submittedName>
</protein>
<keyword evidence="1" id="KW-0812">Transmembrane</keyword>
<keyword evidence="1" id="KW-0472">Membrane</keyword>
<dbReference type="PANTHER" id="PTHR31176">
    <property type="entry name" value="MFS DOMAIN-CONTAINING PROTEIN-RELATED"/>
    <property type="match status" value="1"/>
</dbReference>
<feature type="transmembrane region" description="Helical" evidence="1">
    <location>
        <begin position="138"/>
        <end position="157"/>
    </location>
</feature>
<name>A0A0C2FIZ6_9BILA</name>
<reference evidence="2 3" key="1">
    <citation type="submission" date="2013-12" db="EMBL/GenBank/DDBJ databases">
        <title>Draft genome of the parsitic nematode Ancylostoma duodenale.</title>
        <authorList>
            <person name="Mitreva M."/>
        </authorList>
    </citation>
    <scope>NUCLEOTIDE SEQUENCE [LARGE SCALE GENOMIC DNA]</scope>
    <source>
        <strain evidence="2 3">Zhejiang</strain>
    </source>
</reference>
<dbReference type="EMBL" id="KN758543">
    <property type="protein sequence ID" value="KIH48575.1"/>
    <property type="molecule type" value="Genomic_DNA"/>
</dbReference>
<dbReference type="AlphaFoldDB" id="A0A0C2FIZ6"/>
<accession>A0A0C2FIZ6</accession>
<proteinExistence type="predicted"/>
<keyword evidence="1" id="KW-1133">Transmembrane helix</keyword>
<evidence type="ECO:0000313" key="3">
    <source>
        <dbReference type="Proteomes" id="UP000054047"/>
    </source>
</evidence>
<evidence type="ECO:0000313" key="2">
    <source>
        <dbReference type="EMBL" id="KIH48575.1"/>
    </source>
</evidence>
<organism evidence="2 3">
    <name type="scientific">Ancylostoma duodenale</name>
    <dbReference type="NCBI Taxonomy" id="51022"/>
    <lineage>
        <taxon>Eukaryota</taxon>
        <taxon>Metazoa</taxon>
        <taxon>Ecdysozoa</taxon>
        <taxon>Nematoda</taxon>
        <taxon>Chromadorea</taxon>
        <taxon>Rhabditida</taxon>
        <taxon>Rhabditina</taxon>
        <taxon>Rhabditomorpha</taxon>
        <taxon>Strongyloidea</taxon>
        <taxon>Ancylostomatidae</taxon>
        <taxon>Ancylostomatinae</taxon>
        <taxon>Ancylostoma</taxon>
    </lineage>
</organism>
<feature type="transmembrane region" description="Helical" evidence="1">
    <location>
        <begin position="108"/>
        <end position="126"/>
    </location>
</feature>
<dbReference type="InterPro" id="IPR008574">
    <property type="entry name" value="Nematodes_ZYG-11_interact"/>
</dbReference>
<sequence length="191" mass="21029">MAAVATQAMGEVAELYTAYRHQIEDNLEDFVRNSQQTLAEASTQTFQTVKEADSTTEELVTAVTETYDDDLRYANRESDSDLRYLSLWLCIAQGAFSGHVIHNIYITGQPPVFITPAAIAYSFAYMPQAAGKNRIAQLSLSISAAVAANIFLGAITASLTPSYYFLSIAYCTVAAFMMQVIFRKVHRQVGV</sequence>